<dbReference type="OrthoDB" id="2691759at2"/>
<evidence type="ECO:0000313" key="1">
    <source>
        <dbReference type="EMBL" id="PKR77075.1"/>
    </source>
</evidence>
<dbReference type="RefSeq" id="WP_101331878.1">
    <property type="nucleotide sequence ID" value="NZ_PJNH01000003.1"/>
</dbReference>
<gene>
    <name evidence="1" type="ORF">CEY16_10025</name>
</gene>
<proteinExistence type="predicted"/>
<name>A0A2I0QRV1_9BACI</name>
<comment type="caution">
    <text evidence="1">The sequence shown here is derived from an EMBL/GenBank/DDBJ whole genome shotgun (WGS) entry which is preliminary data.</text>
</comment>
<reference evidence="1 2" key="1">
    <citation type="submission" date="2017-06" db="EMBL/GenBank/DDBJ databases">
        <title>the draft geome sequence of Illustriluteabacillus marina B3227.</title>
        <authorList>
            <person name="He R.-H."/>
            <person name="Du Z.-J."/>
        </authorList>
    </citation>
    <scope>NUCLEOTIDE SEQUENCE [LARGE SCALE GENOMIC DNA]</scope>
    <source>
        <strain evidence="1 2">B3227</strain>
    </source>
</reference>
<keyword evidence="2" id="KW-1185">Reference proteome</keyword>
<dbReference type="AlphaFoldDB" id="A0A2I0QRV1"/>
<protein>
    <submittedName>
        <fullName evidence="1">Uncharacterized protein</fullName>
    </submittedName>
</protein>
<organism evidence="1 2">
    <name type="scientific">Halalkalibacillus sediminis</name>
    <dbReference type="NCBI Taxonomy" id="2018042"/>
    <lineage>
        <taxon>Bacteria</taxon>
        <taxon>Bacillati</taxon>
        <taxon>Bacillota</taxon>
        <taxon>Bacilli</taxon>
        <taxon>Bacillales</taxon>
        <taxon>Bacillaceae</taxon>
        <taxon>Halalkalibacillus</taxon>
    </lineage>
</organism>
<sequence>MVFRHPYVKVRREIDHWNFEQKYIEEEFWVELTEEKITTDELVFSIEKVFDLSYKMLSEGYGFFYLHTSKGVFTLQVKENPSEFIEKFREVERK</sequence>
<dbReference type="EMBL" id="PJNH01000003">
    <property type="protein sequence ID" value="PKR77075.1"/>
    <property type="molecule type" value="Genomic_DNA"/>
</dbReference>
<dbReference type="Proteomes" id="UP000243524">
    <property type="component" value="Unassembled WGS sequence"/>
</dbReference>
<accession>A0A2I0QRV1</accession>
<evidence type="ECO:0000313" key="2">
    <source>
        <dbReference type="Proteomes" id="UP000243524"/>
    </source>
</evidence>